<keyword evidence="3" id="KW-0548">Nucleotidyltransferase</keyword>
<dbReference type="Gene3D" id="3.90.550.10">
    <property type="entry name" value="Spore Coat Polysaccharide Biosynthesis Protein SpsA, Chain A"/>
    <property type="match status" value="1"/>
</dbReference>
<accession>A0A0G0NII7</accession>
<protein>
    <submittedName>
        <fullName evidence="3">Mannose-1-phosphate guanylyltransferase</fullName>
    </submittedName>
</protein>
<keyword evidence="3" id="KW-0808">Transferase</keyword>
<gene>
    <name evidence="3" type="ORF">UT08_C0004G0011</name>
</gene>
<feature type="domain" description="Nucleotidyl transferase" evidence="1">
    <location>
        <begin position="1"/>
        <end position="273"/>
    </location>
</feature>
<dbReference type="InterPro" id="IPR051161">
    <property type="entry name" value="Mannose-6P_isomerase_type2"/>
</dbReference>
<feature type="domain" description="MannoseP isomerase/GMP-like beta-helix" evidence="2">
    <location>
        <begin position="289"/>
        <end position="337"/>
    </location>
</feature>
<dbReference type="InterPro" id="IPR029044">
    <property type="entry name" value="Nucleotide-diphossugar_trans"/>
</dbReference>
<evidence type="ECO:0000313" key="3">
    <source>
        <dbReference type="EMBL" id="KKQ85699.1"/>
    </source>
</evidence>
<dbReference type="SUPFAM" id="SSF159283">
    <property type="entry name" value="Guanosine diphospho-D-mannose pyrophosphorylase/mannose-6-phosphate isomerase linker domain"/>
    <property type="match status" value="1"/>
</dbReference>
<dbReference type="EMBL" id="LBVL01000004">
    <property type="protein sequence ID" value="KKQ85699.1"/>
    <property type="molecule type" value="Genomic_DNA"/>
</dbReference>
<dbReference type="GO" id="GO:0009298">
    <property type="term" value="P:GDP-mannose biosynthetic process"/>
    <property type="evidence" value="ECO:0007669"/>
    <property type="project" value="TreeGrafter"/>
</dbReference>
<dbReference type="STRING" id="1618570.UT08_C0004G0011"/>
<dbReference type="AlphaFoldDB" id="A0A0G0NII7"/>
<sequence>MWPASRKSFPKQFYPVVHGKSFFQNTIARFKKGFKNEDIFISTESQYVKFIKEQAPEISRDNIILEPERRDLLGSVGLVAAVIEKKVPGEVMFFSWSDHFIADDEKFIKAVKAAGDYTLKTGKPVSINERPTFPSIHNGWLKLGKSEGRQNGFTLYEIEKHVEKPNLQTAKQYLTSGDYLIHTGYGAWRPDLMLSYYKKYRPKEYEGLVKIMDAWGTSKQDKVLKNEYHKFEKISVEYGLYEHLPKDLRLTLSVETGWEDAGTWQLFYDAMLDRGEDSVIEGDIKTKFIDATKNLVIGKNKKMIAIVGLKNIAVIDTDDALLVCDIDETQKVKDLFKILESENPEYIK</sequence>
<comment type="caution">
    <text evidence="3">The sequence shown here is derived from an EMBL/GenBank/DDBJ whole genome shotgun (WGS) entry which is preliminary data.</text>
</comment>
<evidence type="ECO:0000259" key="1">
    <source>
        <dbReference type="Pfam" id="PF00483"/>
    </source>
</evidence>
<dbReference type="Proteomes" id="UP000034081">
    <property type="component" value="Unassembled WGS sequence"/>
</dbReference>
<dbReference type="Pfam" id="PF22640">
    <property type="entry name" value="ManC_GMP_beta-helix"/>
    <property type="match status" value="1"/>
</dbReference>
<dbReference type="InterPro" id="IPR054566">
    <property type="entry name" value="ManC/GMP-like_b-helix"/>
</dbReference>
<dbReference type="InterPro" id="IPR005835">
    <property type="entry name" value="NTP_transferase_dom"/>
</dbReference>
<reference evidence="3 4" key="1">
    <citation type="journal article" date="2015" name="Nature">
        <title>rRNA introns, odd ribosomes, and small enigmatic genomes across a large radiation of phyla.</title>
        <authorList>
            <person name="Brown C.T."/>
            <person name="Hug L.A."/>
            <person name="Thomas B.C."/>
            <person name="Sharon I."/>
            <person name="Castelle C.J."/>
            <person name="Singh A."/>
            <person name="Wilkins M.J."/>
            <person name="Williams K.H."/>
            <person name="Banfield J.F."/>
        </authorList>
    </citation>
    <scope>NUCLEOTIDE SEQUENCE [LARGE SCALE GENOMIC DNA]</scope>
</reference>
<dbReference type="Pfam" id="PF00483">
    <property type="entry name" value="NTP_transferase"/>
    <property type="match status" value="1"/>
</dbReference>
<dbReference type="GO" id="GO:0004475">
    <property type="term" value="F:mannose-1-phosphate guanylyltransferase (GTP) activity"/>
    <property type="evidence" value="ECO:0007669"/>
    <property type="project" value="TreeGrafter"/>
</dbReference>
<proteinExistence type="predicted"/>
<name>A0A0G0NII7_9BACT</name>
<evidence type="ECO:0000313" key="4">
    <source>
        <dbReference type="Proteomes" id="UP000034081"/>
    </source>
</evidence>
<dbReference type="SUPFAM" id="SSF53448">
    <property type="entry name" value="Nucleotide-diphospho-sugar transferases"/>
    <property type="match status" value="1"/>
</dbReference>
<organism evidence="3 4">
    <name type="scientific">Candidatus Woesebacteria bacterium GW2011_GWB1_38_8</name>
    <dbReference type="NCBI Taxonomy" id="1618570"/>
    <lineage>
        <taxon>Bacteria</taxon>
        <taxon>Candidatus Woeseibacteriota</taxon>
    </lineage>
</organism>
<dbReference type="PANTHER" id="PTHR46390:SF1">
    <property type="entry name" value="MANNOSE-1-PHOSPHATE GUANYLYLTRANSFERASE"/>
    <property type="match status" value="1"/>
</dbReference>
<evidence type="ECO:0000259" key="2">
    <source>
        <dbReference type="Pfam" id="PF22640"/>
    </source>
</evidence>
<dbReference type="PANTHER" id="PTHR46390">
    <property type="entry name" value="MANNOSE-1-PHOSPHATE GUANYLYLTRANSFERASE"/>
    <property type="match status" value="1"/>
</dbReference>